<dbReference type="SMART" id="SM00298">
    <property type="entry name" value="CHROMO"/>
    <property type="match status" value="1"/>
</dbReference>
<dbReference type="PROSITE" id="PS00598">
    <property type="entry name" value="CHROMO_1"/>
    <property type="match status" value="1"/>
</dbReference>
<protein>
    <submittedName>
        <fullName evidence="3">Uncharacterized protein</fullName>
    </submittedName>
</protein>
<dbReference type="PROSITE" id="PS50994">
    <property type="entry name" value="INTEGRASE"/>
    <property type="match status" value="1"/>
</dbReference>
<feature type="domain" description="Chromo" evidence="1">
    <location>
        <begin position="219"/>
        <end position="282"/>
    </location>
</feature>
<dbReference type="InterPro" id="IPR056924">
    <property type="entry name" value="SH3_Tf2-1"/>
</dbReference>
<evidence type="ECO:0000259" key="1">
    <source>
        <dbReference type="PROSITE" id="PS50013"/>
    </source>
</evidence>
<sequence>MGSALHFSTSFHPQIDGKTERVNALLELYLRHFVSANQSDWAKLLDVAQFSYNLQRSESINKSPFEIVMGQQPLTPQSLETSYAGNCPTAFKVAKSWNEQLDVTRSYLDKATRKMKKWADQKRRHAEYRIGDLVLVKVLSSQHKFTRKLHKGLVRRYEGPFPIIKKIGKVSYKLDLPSKFKLHPVFHVSCLKPYHGDEEEPTRGESKRAPLGITTTFDKEVEEILADHVIRQKSHKPRQEYLIKWKRLPESETTWEPKESLWQFEDHIRRFHENTVPRTSRS</sequence>
<dbReference type="InterPro" id="IPR023780">
    <property type="entry name" value="Chromo_domain"/>
</dbReference>
<proteinExistence type="predicted"/>
<dbReference type="PANTHER" id="PTHR37984:SF5">
    <property type="entry name" value="PROTEIN NYNRIN-LIKE"/>
    <property type="match status" value="1"/>
</dbReference>
<evidence type="ECO:0000313" key="4">
    <source>
        <dbReference type="Proteomes" id="UP000811246"/>
    </source>
</evidence>
<feature type="domain" description="Integrase catalytic" evidence="2">
    <location>
        <begin position="1"/>
        <end position="72"/>
    </location>
</feature>
<dbReference type="Proteomes" id="UP000811246">
    <property type="component" value="Chromosome 10"/>
</dbReference>
<reference evidence="3" key="1">
    <citation type="submission" date="2021-01" db="EMBL/GenBank/DDBJ databases">
        <authorList>
            <person name="Lovell J.T."/>
            <person name="Bentley N."/>
            <person name="Bhattarai G."/>
            <person name="Jenkins J.W."/>
            <person name="Sreedasyam A."/>
            <person name="Alarcon Y."/>
            <person name="Bock C."/>
            <person name="Boston L."/>
            <person name="Carlson J."/>
            <person name="Cervantes K."/>
            <person name="Clermont K."/>
            <person name="Krom N."/>
            <person name="Kubenka K."/>
            <person name="Mamidi S."/>
            <person name="Mattison C."/>
            <person name="Monteros M."/>
            <person name="Pisani C."/>
            <person name="Plott C."/>
            <person name="Rajasekar S."/>
            <person name="Rhein H.S."/>
            <person name="Rohla C."/>
            <person name="Song M."/>
            <person name="Hilaire R.S."/>
            <person name="Shu S."/>
            <person name="Wells L."/>
            <person name="Wang X."/>
            <person name="Webber J."/>
            <person name="Heerema R.J."/>
            <person name="Klein P."/>
            <person name="Conner P."/>
            <person name="Grauke L."/>
            <person name="Grimwood J."/>
            <person name="Schmutz J."/>
            <person name="Randall J.J."/>
        </authorList>
    </citation>
    <scope>NUCLEOTIDE SEQUENCE</scope>
    <source>
        <tissue evidence="3">Leaf</tissue>
    </source>
</reference>
<dbReference type="AlphaFoldDB" id="A0A922DXA2"/>
<dbReference type="Pfam" id="PF00385">
    <property type="entry name" value="Chromo"/>
    <property type="match status" value="1"/>
</dbReference>
<dbReference type="EMBL" id="CM031834">
    <property type="protein sequence ID" value="KAG6692626.1"/>
    <property type="molecule type" value="Genomic_DNA"/>
</dbReference>
<dbReference type="InterPro" id="IPR050951">
    <property type="entry name" value="Retrovirus_Pol_polyprotein"/>
</dbReference>
<accession>A0A922DXA2</accession>
<evidence type="ECO:0000259" key="2">
    <source>
        <dbReference type="PROSITE" id="PS50994"/>
    </source>
</evidence>
<dbReference type="GO" id="GO:0015074">
    <property type="term" value="P:DNA integration"/>
    <property type="evidence" value="ECO:0007669"/>
    <property type="project" value="InterPro"/>
</dbReference>
<dbReference type="InterPro" id="IPR023779">
    <property type="entry name" value="Chromodomain_CS"/>
</dbReference>
<name>A0A922DXA2_CARIL</name>
<dbReference type="PANTHER" id="PTHR37984">
    <property type="entry name" value="PROTEIN CBG26694"/>
    <property type="match status" value="1"/>
</dbReference>
<gene>
    <name evidence="3" type="ORF">I3842_10G123900</name>
</gene>
<evidence type="ECO:0000313" key="3">
    <source>
        <dbReference type="EMBL" id="KAG6692626.1"/>
    </source>
</evidence>
<dbReference type="InterPro" id="IPR001584">
    <property type="entry name" value="Integrase_cat-core"/>
</dbReference>
<dbReference type="InterPro" id="IPR000953">
    <property type="entry name" value="Chromo/chromo_shadow_dom"/>
</dbReference>
<organism evidence="3 4">
    <name type="scientific">Carya illinoinensis</name>
    <name type="common">Pecan</name>
    <dbReference type="NCBI Taxonomy" id="32201"/>
    <lineage>
        <taxon>Eukaryota</taxon>
        <taxon>Viridiplantae</taxon>
        <taxon>Streptophyta</taxon>
        <taxon>Embryophyta</taxon>
        <taxon>Tracheophyta</taxon>
        <taxon>Spermatophyta</taxon>
        <taxon>Magnoliopsida</taxon>
        <taxon>eudicotyledons</taxon>
        <taxon>Gunneridae</taxon>
        <taxon>Pentapetalae</taxon>
        <taxon>rosids</taxon>
        <taxon>fabids</taxon>
        <taxon>Fagales</taxon>
        <taxon>Juglandaceae</taxon>
        <taxon>Carya</taxon>
    </lineage>
</organism>
<dbReference type="PROSITE" id="PS50013">
    <property type="entry name" value="CHROMO_2"/>
    <property type="match status" value="1"/>
</dbReference>
<dbReference type="Pfam" id="PF24626">
    <property type="entry name" value="SH3_Tf2-1"/>
    <property type="match status" value="1"/>
</dbReference>
<comment type="caution">
    <text evidence="3">The sequence shown here is derived from an EMBL/GenBank/DDBJ whole genome shotgun (WGS) entry which is preliminary data.</text>
</comment>